<protein>
    <submittedName>
        <fullName evidence="2">COG0126: 3-phosphoglycerate kinase</fullName>
    </submittedName>
</protein>
<evidence type="ECO:0000256" key="1">
    <source>
        <dbReference type="SAM" id="MobiDB-lite"/>
    </source>
</evidence>
<dbReference type="AlphaFoldDB" id="A0A1X6WWB4"/>
<feature type="region of interest" description="Disordered" evidence="1">
    <location>
        <begin position="1"/>
        <end position="22"/>
    </location>
</feature>
<reference evidence="2 3" key="1">
    <citation type="submission" date="2017-02" db="EMBL/GenBank/DDBJ databases">
        <authorList>
            <person name="Peterson S.W."/>
        </authorList>
    </citation>
    <scope>NUCLEOTIDE SEQUENCE [LARGE SCALE GENOMIC DNA]</scope>
    <source>
        <strain evidence="2 3">CIP104813</strain>
    </source>
</reference>
<dbReference type="RefSeq" id="WP_087102894.1">
    <property type="nucleotide sequence ID" value="NZ_FWFG01000035.1"/>
</dbReference>
<organism evidence="2 3">
    <name type="scientific">Brachybacterium nesterenkovii</name>
    <dbReference type="NCBI Taxonomy" id="47847"/>
    <lineage>
        <taxon>Bacteria</taxon>
        <taxon>Bacillati</taxon>
        <taxon>Actinomycetota</taxon>
        <taxon>Actinomycetes</taxon>
        <taxon>Micrococcales</taxon>
        <taxon>Dermabacteraceae</taxon>
        <taxon>Brachybacterium</taxon>
    </lineage>
</organism>
<evidence type="ECO:0000313" key="3">
    <source>
        <dbReference type="Proteomes" id="UP000195981"/>
    </source>
</evidence>
<feature type="region of interest" description="Disordered" evidence="1">
    <location>
        <begin position="300"/>
        <end position="320"/>
    </location>
</feature>
<dbReference type="OrthoDB" id="4791416at2"/>
<name>A0A1X6WWB4_9MICO</name>
<keyword evidence="3" id="KW-1185">Reference proteome</keyword>
<accession>A0A1X6WWB4</accession>
<dbReference type="GO" id="GO:0016301">
    <property type="term" value="F:kinase activity"/>
    <property type="evidence" value="ECO:0007669"/>
    <property type="project" value="UniProtKB-KW"/>
</dbReference>
<evidence type="ECO:0000313" key="2">
    <source>
        <dbReference type="EMBL" id="SLM89701.1"/>
    </source>
</evidence>
<sequence length="320" mass="33413">MTSATMSDSGPSESDIDPSELAFPITERDMLGAMEVLSTAAEDADVLMILTDEELAGIDGPSANAVLGDPFLSRSGVDRTSSCAAAVRSLAARRLARPRGEDEETEEPEGDIITGAGELRPLQLGRSLAGVLTLRRIPEALVIVQRTLAGGTTVLAEYMFPAGGVLEEYVSIDGFHHFSVPALDDVPSRLARFVDPFEDASEDGEIETITLPTGEADRLDLFPGARSLAIVTSLGIGEGSQATIVASEGRMQVLDNGRIDTAPAEETGPDAAGVERTEHGLSAVSPETLLGVLIALIPVVEHDDEESDSMDGSPSGDGGE</sequence>
<gene>
    <name evidence="2" type="ORF">FM110_04055</name>
</gene>
<keyword evidence="2" id="KW-0808">Transferase</keyword>
<dbReference type="Proteomes" id="UP000195981">
    <property type="component" value="Unassembled WGS sequence"/>
</dbReference>
<proteinExistence type="predicted"/>
<dbReference type="EMBL" id="FWFG01000035">
    <property type="protein sequence ID" value="SLM89701.1"/>
    <property type="molecule type" value="Genomic_DNA"/>
</dbReference>
<keyword evidence="2" id="KW-0418">Kinase</keyword>
<feature type="compositionally biased region" description="Polar residues" evidence="1">
    <location>
        <begin position="1"/>
        <end position="12"/>
    </location>
</feature>